<proteinExistence type="predicted"/>
<comment type="caution">
    <text evidence="1">The sequence shown here is derived from an EMBL/GenBank/DDBJ whole genome shotgun (WGS) entry which is preliminary data.</text>
</comment>
<gene>
    <name evidence="1" type="ORF">IHE45_10G078400</name>
</gene>
<keyword evidence="2" id="KW-1185">Reference proteome</keyword>
<dbReference type="EMBL" id="CM037020">
    <property type="protein sequence ID" value="KAH7671209.1"/>
    <property type="molecule type" value="Genomic_DNA"/>
</dbReference>
<accession>A0ACB7VBR9</accession>
<organism evidence="1 2">
    <name type="scientific">Dioscorea alata</name>
    <name type="common">Purple yam</name>
    <dbReference type="NCBI Taxonomy" id="55571"/>
    <lineage>
        <taxon>Eukaryota</taxon>
        <taxon>Viridiplantae</taxon>
        <taxon>Streptophyta</taxon>
        <taxon>Embryophyta</taxon>
        <taxon>Tracheophyta</taxon>
        <taxon>Spermatophyta</taxon>
        <taxon>Magnoliopsida</taxon>
        <taxon>Liliopsida</taxon>
        <taxon>Dioscoreales</taxon>
        <taxon>Dioscoreaceae</taxon>
        <taxon>Dioscorea</taxon>
    </lineage>
</organism>
<dbReference type="Proteomes" id="UP000827976">
    <property type="component" value="Chromosome 10"/>
</dbReference>
<protein>
    <submittedName>
        <fullName evidence="1">Adenine nucleotide alpha hydrolases-like protein</fullName>
    </submittedName>
</protein>
<evidence type="ECO:0000313" key="2">
    <source>
        <dbReference type="Proteomes" id="UP000827976"/>
    </source>
</evidence>
<name>A0ACB7VBR9_DIOAL</name>
<evidence type="ECO:0000313" key="1">
    <source>
        <dbReference type="EMBL" id="KAH7671209.1"/>
    </source>
</evidence>
<reference evidence="2" key="1">
    <citation type="journal article" date="2022" name="Nat. Commun.">
        <title>Chromosome evolution and the genetic basis of agronomically important traits in greater yam.</title>
        <authorList>
            <person name="Bredeson J.V."/>
            <person name="Lyons J.B."/>
            <person name="Oniyinde I.O."/>
            <person name="Okereke N.R."/>
            <person name="Kolade O."/>
            <person name="Nnabue I."/>
            <person name="Nwadili C.O."/>
            <person name="Hribova E."/>
            <person name="Parker M."/>
            <person name="Nwogha J."/>
            <person name="Shu S."/>
            <person name="Carlson J."/>
            <person name="Kariba R."/>
            <person name="Muthemba S."/>
            <person name="Knop K."/>
            <person name="Barton G.J."/>
            <person name="Sherwood A.V."/>
            <person name="Lopez-Montes A."/>
            <person name="Asiedu R."/>
            <person name="Jamnadass R."/>
            <person name="Muchugi A."/>
            <person name="Goodstein D."/>
            <person name="Egesi C.N."/>
            <person name="Featherston J."/>
            <person name="Asfaw A."/>
            <person name="Simpson G.G."/>
            <person name="Dolezel J."/>
            <person name="Hendre P.S."/>
            <person name="Van Deynze A."/>
            <person name="Kumar P.L."/>
            <person name="Obidiegwu J.E."/>
            <person name="Bhattacharjee R."/>
            <person name="Rokhsar D.S."/>
        </authorList>
    </citation>
    <scope>NUCLEOTIDE SEQUENCE [LARGE SCALE GENOMIC DNA]</scope>
    <source>
        <strain evidence="2">cv. TDa95/00328</strain>
    </source>
</reference>
<sequence>MNNIDDERENADINDILCIIPGFYPKSYSFGFINNDNSFSHTIPSMLAYISLMFFASKAVYYSLRPLKQPRVVCDLISRNAFVLRTLSIFGILFHLFLIGVKMDPKMIFKAGHKALVIALGSIVIPLTMSSLASQWMLQADVLPQTAGKSSKGLNFLVSSLSLSSFPVIADLLHELHLLNSELGRIALSASMCKDLVRFSIMQVFSVMNQVNISKGEWKQGAYSFLGLVVIVIFLIFVFRPAILYITQRVPKGGRVPEGYILVILIVVLCTSVLADAVGASYIAGPIIAGLVVPDGPPLGSALVKHTEMFVTEVFLPLFFVGLGQIVDLPLLIIHKAKEDESWTLWLLVLIIVAYIGNITGTVVSSIYSNMTPINAFLLGLTFNTKGVLELLTYIRFYNTEIVDKPGLTMIIVTAILETGVASFAVESMYNPLGEKPTGGRSVQSLRAHSELRMVACVHNDRPIPFMINLMDALCSDGHPMCVYLLHMVELSGRADSALITHKDRNGFVNMSQMDPMLNIFIQCEKSKEGHLAVQPFTAKAPFKSMHHDVCALANDRNTHIVIVPFPRKGVMDAGPDKELDQSARNVVSEVLDGGPCTVGILVYEVFGHNIGVLFWGGVDDREALACAARMALQEKVELSVLRFMPVVEKVEESNGQENEIEWSEDRVKDEEMLEMVREVGVVVEEEMEVSNVEETMAVIRTMNEKQHDLMVVGRRQGKGSFLEGLAEWCEFQELGVIGDMLASDFKHTNSILVIQKQD</sequence>